<keyword evidence="4" id="KW-0804">Transcription</keyword>
<evidence type="ECO:0000256" key="1">
    <source>
        <dbReference type="ARBA" id="ARBA00022741"/>
    </source>
</evidence>
<keyword evidence="1" id="KW-0547">Nucleotide-binding</keyword>
<evidence type="ECO:0000313" key="7">
    <source>
        <dbReference type="Proteomes" id="UP000549695"/>
    </source>
</evidence>
<keyword evidence="2" id="KW-0067">ATP-binding</keyword>
<evidence type="ECO:0000256" key="2">
    <source>
        <dbReference type="ARBA" id="ARBA00022840"/>
    </source>
</evidence>
<evidence type="ECO:0000256" key="4">
    <source>
        <dbReference type="ARBA" id="ARBA00023163"/>
    </source>
</evidence>
<dbReference type="GO" id="GO:0006355">
    <property type="term" value="P:regulation of DNA-templated transcription"/>
    <property type="evidence" value="ECO:0007669"/>
    <property type="project" value="InterPro"/>
</dbReference>
<dbReference type="InterPro" id="IPR002078">
    <property type="entry name" value="Sigma_54_int"/>
</dbReference>
<dbReference type="Pfam" id="PF02954">
    <property type="entry name" value="HTH_8"/>
    <property type="match status" value="1"/>
</dbReference>
<dbReference type="Gene3D" id="3.30.450.40">
    <property type="match status" value="1"/>
</dbReference>
<sequence length="546" mass="57854">MGSDGAVGRSAPGGVREHIASSWRRARLAGVDPDGADRPEVTEVDRVGRLAVAAEPVLRALAAELAGEPFSVQLADRDCRILDIWCDDRTLASTFDDIGLVVGAAADEQVLGTNGIGTAAETGRGIAVHGEEHFLAGLKGVSCFGHPIRHPLRGRTEGVLDITVAGGRAHPLFAPLLSRAARDIEERIVETARDGDRRLFLAFQEATRRRSSPIAVLGSDVVLTNRSAVTVLGEGGMDLLATLRTEVVENGPLTRVLEAPDGAGIRVRAETVADTADGVLFHLVPVRAAPREPVRRTARPVPTGRSVLVAGEPGTGRSTEAARLLGTADPVVLAATDALTGPSRHWAARLSALVGKGAPAVVVDDVDVLPDELCTVLRPLLDAGPTRLVLTCGPVEELSVPAARLVARCASRVELAPLRERRDELPGLVADIAARVRPGRELILTRSAVAALSAYAWPGNLTELTRVVTELAHLPGTRRIDVDDLPEHLRPGPRTTRLGGRERAERVAIQHALTVAGGNKREAARALGISRTTLYRRMRALDVAET</sequence>
<dbReference type="PANTHER" id="PTHR32071:SF122">
    <property type="entry name" value="SIGMA FACTOR"/>
    <property type="match status" value="1"/>
</dbReference>
<keyword evidence="3" id="KW-0805">Transcription regulation</keyword>
<dbReference type="PROSITE" id="PS50045">
    <property type="entry name" value="SIGMA54_INTERACT_4"/>
    <property type="match status" value="1"/>
</dbReference>
<evidence type="ECO:0000313" key="6">
    <source>
        <dbReference type="EMBL" id="NYG03220.1"/>
    </source>
</evidence>
<dbReference type="GO" id="GO:0043565">
    <property type="term" value="F:sequence-specific DNA binding"/>
    <property type="evidence" value="ECO:0007669"/>
    <property type="project" value="InterPro"/>
</dbReference>
<feature type="domain" description="Sigma-54 factor interaction" evidence="5">
    <location>
        <begin position="413"/>
        <end position="473"/>
    </location>
</feature>
<dbReference type="EMBL" id="JACCCZ010000001">
    <property type="protein sequence ID" value="NYG03220.1"/>
    <property type="molecule type" value="Genomic_DNA"/>
</dbReference>
<dbReference type="SUPFAM" id="SSF46689">
    <property type="entry name" value="Homeodomain-like"/>
    <property type="match status" value="1"/>
</dbReference>
<comment type="caution">
    <text evidence="6">The sequence shown here is derived from an EMBL/GenBank/DDBJ whole genome shotgun (WGS) entry which is preliminary data.</text>
</comment>
<accession>A0A852W444</accession>
<organism evidence="6 7">
    <name type="scientific">Pseudonocardia alni</name>
    <name type="common">Amycolata alni</name>
    <dbReference type="NCBI Taxonomy" id="33907"/>
    <lineage>
        <taxon>Bacteria</taxon>
        <taxon>Bacillati</taxon>
        <taxon>Actinomycetota</taxon>
        <taxon>Actinomycetes</taxon>
        <taxon>Pseudonocardiales</taxon>
        <taxon>Pseudonocardiaceae</taxon>
        <taxon>Pseudonocardia</taxon>
    </lineage>
</organism>
<dbReference type="Pfam" id="PF25601">
    <property type="entry name" value="AAA_lid_14"/>
    <property type="match status" value="1"/>
</dbReference>
<dbReference type="PANTHER" id="PTHR32071">
    <property type="entry name" value="TRANSCRIPTIONAL REGULATORY PROTEIN"/>
    <property type="match status" value="1"/>
</dbReference>
<dbReference type="InterPro" id="IPR002197">
    <property type="entry name" value="HTH_Fis"/>
</dbReference>
<dbReference type="Gene3D" id="1.10.8.60">
    <property type="match status" value="1"/>
</dbReference>
<evidence type="ECO:0000259" key="5">
    <source>
        <dbReference type="PROSITE" id="PS50045"/>
    </source>
</evidence>
<dbReference type="AlphaFoldDB" id="A0A852W444"/>
<reference evidence="6 7" key="1">
    <citation type="submission" date="2020-07" db="EMBL/GenBank/DDBJ databases">
        <title>Sequencing the genomes of 1000 actinobacteria strains.</title>
        <authorList>
            <person name="Klenk H.-P."/>
        </authorList>
    </citation>
    <scope>NUCLEOTIDE SEQUENCE [LARGE SCALE GENOMIC DNA]</scope>
    <source>
        <strain evidence="6 7">DSM 44749</strain>
    </source>
</reference>
<dbReference type="InterPro" id="IPR058031">
    <property type="entry name" value="AAA_lid_NorR"/>
</dbReference>
<dbReference type="GO" id="GO:0005524">
    <property type="term" value="F:ATP binding"/>
    <property type="evidence" value="ECO:0007669"/>
    <property type="project" value="UniProtKB-KW"/>
</dbReference>
<dbReference type="InterPro" id="IPR027417">
    <property type="entry name" value="P-loop_NTPase"/>
</dbReference>
<dbReference type="SUPFAM" id="SSF52540">
    <property type="entry name" value="P-loop containing nucleoside triphosphate hydrolases"/>
    <property type="match status" value="1"/>
</dbReference>
<dbReference type="InterPro" id="IPR009057">
    <property type="entry name" value="Homeodomain-like_sf"/>
</dbReference>
<dbReference type="RefSeq" id="WP_179761672.1">
    <property type="nucleotide sequence ID" value="NZ_BAAAJZ010000003.1"/>
</dbReference>
<protein>
    <submittedName>
        <fullName evidence="6">Transcriptional regulator of acetoin/glycerol metabolism</fullName>
    </submittedName>
</protein>
<name>A0A852W444_PSEA5</name>
<dbReference type="InterPro" id="IPR029016">
    <property type="entry name" value="GAF-like_dom_sf"/>
</dbReference>
<gene>
    <name evidence="6" type="ORF">HDA37_003505</name>
</gene>
<dbReference type="GeneID" id="98053220"/>
<proteinExistence type="predicted"/>
<keyword evidence="7" id="KW-1185">Reference proteome</keyword>
<dbReference type="Gene3D" id="1.10.10.60">
    <property type="entry name" value="Homeodomain-like"/>
    <property type="match status" value="1"/>
</dbReference>
<dbReference type="PRINTS" id="PR01590">
    <property type="entry name" value="HTHFIS"/>
</dbReference>
<dbReference type="Proteomes" id="UP000549695">
    <property type="component" value="Unassembled WGS sequence"/>
</dbReference>
<evidence type="ECO:0000256" key="3">
    <source>
        <dbReference type="ARBA" id="ARBA00023015"/>
    </source>
</evidence>